<keyword evidence="1" id="KW-0808">Transferase</keyword>
<dbReference type="PANTHER" id="PTHR24421:SF63">
    <property type="entry name" value="SENSOR HISTIDINE KINASE DESK"/>
    <property type="match status" value="1"/>
</dbReference>
<reference evidence="8" key="1">
    <citation type="journal article" date="2019" name="Int. J. Syst. Evol. Microbiol.">
        <title>The Global Catalogue of Microorganisms (GCM) 10K type strain sequencing project: providing services to taxonomists for standard genome sequencing and annotation.</title>
        <authorList>
            <consortium name="The Broad Institute Genomics Platform"/>
            <consortium name="The Broad Institute Genome Sequencing Center for Infectious Disease"/>
            <person name="Wu L."/>
            <person name="Ma J."/>
        </authorList>
    </citation>
    <scope>NUCLEOTIDE SEQUENCE [LARGE SCALE GENOMIC DNA]</scope>
    <source>
        <strain evidence="8">JCM 16702</strain>
    </source>
</reference>
<protein>
    <recommendedName>
        <fullName evidence="6">Signal transduction histidine kinase subgroup 3 dimerisation and phosphoacceptor domain-containing protein</fullName>
    </recommendedName>
</protein>
<evidence type="ECO:0000256" key="3">
    <source>
        <dbReference type="ARBA" id="ARBA00023012"/>
    </source>
</evidence>
<evidence type="ECO:0000256" key="2">
    <source>
        <dbReference type="ARBA" id="ARBA00022777"/>
    </source>
</evidence>
<keyword evidence="8" id="KW-1185">Reference proteome</keyword>
<dbReference type="InterPro" id="IPR050482">
    <property type="entry name" value="Sensor_HK_TwoCompSys"/>
</dbReference>
<feature type="transmembrane region" description="Helical" evidence="5">
    <location>
        <begin position="342"/>
        <end position="363"/>
    </location>
</feature>
<dbReference type="PANTHER" id="PTHR24421">
    <property type="entry name" value="NITRATE/NITRITE SENSOR PROTEIN NARX-RELATED"/>
    <property type="match status" value="1"/>
</dbReference>
<proteinExistence type="predicted"/>
<comment type="caution">
    <text evidence="7">The sequence shown here is derived from an EMBL/GenBank/DDBJ whole genome shotgun (WGS) entry which is preliminary data.</text>
</comment>
<dbReference type="Pfam" id="PF07730">
    <property type="entry name" value="HisKA_3"/>
    <property type="match status" value="1"/>
</dbReference>
<keyword evidence="5" id="KW-0812">Transmembrane</keyword>
<feature type="transmembrane region" description="Helical" evidence="5">
    <location>
        <begin position="208"/>
        <end position="228"/>
    </location>
</feature>
<evidence type="ECO:0000256" key="5">
    <source>
        <dbReference type="SAM" id="Phobius"/>
    </source>
</evidence>
<evidence type="ECO:0000313" key="7">
    <source>
        <dbReference type="EMBL" id="GAA4105133.1"/>
    </source>
</evidence>
<feature type="transmembrane region" description="Helical" evidence="5">
    <location>
        <begin position="235"/>
        <end position="255"/>
    </location>
</feature>
<dbReference type="InterPro" id="IPR036890">
    <property type="entry name" value="HATPase_C_sf"/>
</dbReference>
<organism evidence="7 8">
    <name type="scientific">Actinomadura miaoliensis</name>
    <dbReference type="NCBI Taxonomy" id="430685"/>
    <lineage>
        <taxon>Bacteria</taxon>
        <taxon>Bacillati</taxon>
        <taxon>Actinomycetota</taxon>
        <taxon>Actinomycetes</taxon>
        <taxon>Streptosporangiales</taxon>
        <taxon>Thermomonosporaceae</taxon>
        <taxon>Actinomadura</taxon>
    </lineage>
</organism>
<evidence type="ECO:0000256" key="4">
    <source>
        <dbReference type="SAM" id="MobiDB-lite"/>
    </source>
</evidence>
<feature type="transmembrane region" description="Helical" evidence="5">
    <location>
        <begin position="290"/>
        <end position="306"/>
    </location>
</feature>
<keyword evidence="3" id="KW-0902">Two-component regulatory system</keyword>
<evidence type="ECO:0000313" key="8">
    <source>
        <dbReference type="Proteomes" id="UP001500683"/>
    </source>
</evidence>
<keyword evidence="2" id="KW-0418">Kinase</keyword>
<evidence type="ECO:0000256" key="1">
    <source>
        <dbReference type="ARBA" id="ARBA00022679"/>
    </source>
</evidence>
<accession>A0ABP7X6A6</accession>
<dbReference type="EMBL" id="BAAAZG010000081">
    <property type="protein sequence ID" value="GAA4105133.1"/>
    <property type="molecule type" value="Genomic_DNA"/>
</dbReference>
<dbReference type="InterPro" id="IPR011712">
    <property type="entry name" value="Sig_transdc_His_kin_sub3_dim/P"/>
</dbReference>
<gene>
    <name evidence="7" type="ORF">GCM10022214_85030</name>
</gene>
<evidence type="ECO:0000259" key="6">
    <source>
        <dbReference type="Pfam" id="PF07730"/>
    </source>
</evidence>
<dbReference type="Gene3D" id="1.20.5.1930">
    <property type="match status" value="1"/>
</dbReference>
<sequence length="587" mass="61006">MIPAVVIVLAVLAGVAFDPLHPLPGVPGIAMLVLQLVHCLPRLRRLRGPWTLAAQAVLFPWAGPGAAGMLASSVLLLIARPVRWAAFAGVLAAAGLLNRDDAYTCANAVVNALAQGLIIFGVTRLSDLRAELHATRGEPAAESVARERDRASRSLDAALGTALSTIIGAATRGETAGIPALAREAAARARATPNPPEEPPPGDLTPRLALPILIAAHAGFLVVSVIYLRSVRPPAPLLAASVAAVLAVCGLQLYHSLPRPPGALPRHAAWTLPSQIVLACLPLFAPGRPYPQLAGFAAGSILIVLYGRGGRVAWPAFGAVLLGVFAVLAVRGEPLALNAYWTFNAAAIAAMFYGLALLTGLVYQVREARLALAEIAVARERRRIARDVHDLLGYGLSAIAVKGELAARAPDRAERELADIARIARRALADLRAIPGADDHDLSLEAELESARDVLAAAGMEVTVEARLGPPLPRTTDALLATVLREAVTNVLRHSRPSRCAITADRVDEYVRLRVVNDGAPADGDTDGDTNGDTGGGQGLGNLTARVSAAGGRLDAGPAGDGRYELRVLQPAGLGGDADGVEAVPRV</sequence>
<feature type="domain" description="Signal transduction histidine kinase subgroup 3 dimerisation and phosphoacceptor" evidence="6">
    <location>
        <begin position="380"/>
        <end position="434"/>
    </location>
</feature>
<name>A0ABP7X6A6_9ACTN</name>
<feature type="transmembrane region" description="Helical" evidence="5">
    <location>
        <begin position="312"/>
        <end position="330"/>
    </location>
</feature>
<keyword evidence="5" id="KW-1133">Transmembrane helix</keyword>
<dbReference type="Gene3D" id="3.30.565.10">
    <property type="entry name" value="Histidine kinase-like ATPase, C-terminal domain"/>
    <property type="match status" value="1"/>
</dbReference>
<keyword evidence="5" id="KW-0472">Membrane</keyword>
<feature type="transmembrane region" description="Helical" evidence="5">
    <location>
        <begin position="26"/>
        <end position="44"/>
    </location>
</feature>
<dbReference type="Proteomes" id="UP001500683">
    <property type="component" value="Unassembled WGS sequence"/>
</dbReference>
<feature type="region of interest" description="Disordered" evidence="4">
    <location>
        <begin position="518"/>
        <end position="543"/>
    </location>
</feature>
<dbReference type="SUPFAM" id="SSF55874">
    <property type="entry name" value="ATPase domain of HSP90 chaperone/DNA topoisomerase II/histidine kinase"/>
    <property type="match status" value="1"/>
</dbReference>
<feature type="transmembrane region" description="Helical" evidence="5">
    <location>
        <begin position="56"/>
        <end position="79"/>
    </location>
</feature>